<keyword evidence="5" id="KW-0186">Copper</keyword>
<evidence type="ECO:0000256" key="4">
    <source>
        <dbReference type="ARBA" id="ARBA00023136"/>
    </source>
</evidence>
<keyword evidence="2 5" id="KW-0812">Transmembrane</keyword>
<evidence type="ECO:0000256" key="2">
    <source>
        <dbReference type="ARBA" id="ARBA00022692"/>
    </source>
</evidence>
<proteinExistence type="inferred from homology"/>
<comment type="caution">
    <text evidence="6">The sequence shown here is derived from an EMBL/GenBank/DDBJ whole genome shotgun (WGS) entry which is preliminary data.</text>
</comment>
<evidence type="ECO:0000256" key="3">
    <source>
        <dbReference type="ARBA" id="ARBA00022989"/>
    </source>
</evidence>
<keyword evidence="4 5" id="KW-0472">Membrane</keyword>
<name>R4XGJ7_TAPDE</name>
<comment type="subcellular location">
    <subcellularLocation>
        <location evidence="1 5">Membrane</location>
        <topology evidence="1 5">Multi-pass membrane protein</topology>
    </subcellularLocation>
</comment>
<comment type="similarity">
    <text evidence="5">Belongs to the copper transporter (Ctr) (TC 1.A.56) family. SLC31A subfamily.</text>
</comment>
<feature type="transmembrane region" description="Helical" evidence="5">
    <location>
        <begin position="112"/>
        <end position="130"/>
    </location>
</feature>
<accession>R4XGJ7</accession>
<dbReference type="InterPro" id="IPR007274">
    <property type="entry name" value="Cop_transporter"/>
</dbReference>
<organism evidence="6 7">
    <name type="scientific">Taphrina deformans (strain PYCC 5710 / ATCC 11124 / CBS 356.35 / IMI 108563 / JCM 9778 / NBRC 8474)</name>
    <name type="common">Peach leaf curl fungus</name>
    <name type="synonym">Lalaria deformans</name>
    <dbReference type="NCBI Taxonomy" id="1097556"/>
    <lineage>
        <taxon>Eukaryota</taxon>
        <taxon>Fungi</taxon>
        <taxon>Dikarya</taxon>
        <taxon>Ascomycota</taxon>
        <taxon>Taphrinomycotina</taxon>
        <taxon>Taphrinomycetes</taxon>
        <taxon>Taphrinales</taxon>
        <taxon>Taphrinaceae</taxon>
        <taxon>Taphrina</taxon>
    </lineage>
</organism>
<evidence type="ECO:0000256" key="5">
    <source>
        <dbReference type="RuleBase" id="RU367022"/>
    </source>
</evidence>
<reference evidence="6 7" key="1">
    <citation type="journal article" date="2013" name="MBio">
        <title>Genome sequencing of the plant pathogen Taphrina deformans, the causal agent of peach leaf curl.</title>
        <authorList>
            <person name="Cisse O.H."/>
            <person name="Almeida J.M.G.C.F."/>
            <person name="Fonseca A."/>
            <person name="Kumar A.A."/>
            <person name="Salojaervi J."/>
            <person name="Overmyer K."/>
            <person name="Hauser P.M."/>
            <person name="Pagni M."/>
        </authorList>
    </citation>
    <scope>NUCLEOTIDE SEQUENCE [LARGE SCALE GENOMIC DNA]</scope>
    <source>
        <strain evidence="7">PYCC 5710 / ATCC 11124 / CBS 356.35 / IMI 108563 / JCM 9778 / NBRC 8474</strain>
    </source>
</reference>
<dbReference type="EMBL" id="CAHR02000163">
    <property type="protein sequence ID" value="CCG83622.1"/>
    <property type="molecule type" value="Genomic_DNA"/>
</dbReference>
<dbReference type="eggNOG" id="ENOG502QVCV">
    <property type="taxonomic scope" value="Eukaryota"/>
</dbReference>
<gene>
    <name evidence="6" type="ORF">TAPDE_003944</name>
</gene>
<dbReference type="GO" id="GO:0005886">
    <property type="term" value="C:plasma membrane"/>
    <property type="evidence" value="ECO:0007669"/>
    <property type="project" value="TreeGrafter"/>
</dbReference>
<protein>
    <recommendedName>
        <fullName evidence="5">Copper transport protein</fullName>
    </recommendedName>
</protein>
<feature type="transmembrane region" description="Helical" evidence="5">
    <location>
        <begin position="25"/>
        <end position="45"/>
    </location>
</feature>
<dbReference type="PANTHER" id="PTHR12483">
    <property type="entry name" value="SOLUTE CARRIER FAMILY 31 COPPER TRANSPORTERS"/>
    <property type="match status" value="1"/>
</dbReference>
<dbReference type="AlphaFoldDB" id="R4XGJ7"/>
<dbReference type="OrthoDB" id="73901at2759"/>
<keyword evidence="5" id="KW-0813">Transport</keyword>
<evidence type="ECO:0000313" key="7">
    <source>
        <dbReference type="Proteomes" id="UP000013776"/>
    </source>
</evidence>
<dbReference type="Pfam" id="PF04145">
    <property type="entry name" value="Ctr"/>
    <property type="match status" value="1"/>
</dbReference>
<keyword evidence="7" id="KW-1185">Reference proteome</keyword>
<dbReference type="GO" id="GO:0005375">
    <property type="term" value="F:copper ion transmembrane transporter activity"/>
    <property type="evidence" value="ECO:0007669"/>
    <property type="project" value="UniProtKB-UniRule"/>
</dbReference>
<sequence length="171" mass="19772">MSMVFTTSYSGVPILFESWAPKDNGAFVGAWFAIFFWAILFRALIWMRSVFETRWAARWYRKYEMRPVQSRTDSDSINAIDKLEEKRSALSSSQRQLQTHAPFRLQVEVPRMLLVFVTVILGYSLMLITMTYVVGYFFAVCTGLAVGELIFGRYSHKYNTALPKDETLCCV</sequence>
<evidence type="ECO:0000313" key="6">
    <source>
        <dbReference type="EMBL" id="CCG83622.1"/>
    </source>
</evidence>
<dbReference type="Proteomes" id="UP000013776">
    <property type="component" value="Unassembled WGS sequence"/>
</dbReference>
<dbReference type="VEuPathDB" id="FungiDB:TAPDE_003944"/>
<evidence type="ECO:0000256" key="1">
    <source>
        <dbReference type="ARBA" id="ARBA00004141"/>
    </source>
</evidence>
<keyword evidence="5" id="KW-0406">Ion transport</keyword>
<dbReference type="PANTHER" id="PTHR12483:SF27">
    <property type="entry name" value="COPPER TRANSPORT PROTEIN CTR1"/>
    <property type="match status" value="1"/>
</dbReference>
<keyword evidence="5" id="KW-0187">Copper transport</keyword>
<keyword evidence="3 5" id="KW-1133">Transmembrane helix</keyword>